<dbReference type="EMBL" id="MFKO01000002">
    <property type="protein sequence ID" value="OGG41839.1"/>
    <property type="molecule type" value="Genomic_DNA"/>
</dbReference>
<sequence>MSEQTMTEENKKTIVAFIAGLLIGGLLVFIFSEPAENDTKRVNNSTSPEAAEETDEDIESTEETEEEMQEPEVNDEVISVSGQTIELNNLDFPADAGWVGIRDYEGGQLTGLLGVARWNKEEGLMPTEVPLLRSTVSGNTYAIVFYSDNGDKRFDLSTDAQMSGEVTTFVAK</sequence>
<comment type="caution">
    <text evidence="3">The sequence shown here is derived from an EMBL/GenBank/DDBJ whole genome shotgun (WGS) entry which is preliminary data.</text>
</comment>
<evidence type="ECO:0000256" key="2">
    <source>
        <dbReference type="SAM" id="Phobius"/>
    </source>
</evidence>
<accession>A0A1F6BY04</accession>
<keyword evidence="2" id="KW-0472">Membrane</keyword>
<organism evidence="3 4">
    <name type="scientific">Candidatus Kaiserbacteria bacterium RIFCSPHIGHO2_01_FULL_46_22</name>
    <dbReference type="NCBI Taxonomy" id="1798475"/>
    <lineage>
        <taxon>Bacteria</taxon>
        <taxon>Candidatus Kaiseribacteriota</taxon>
    </lineage>
</organism>
<dbReference type="Proteomes" id="UP000176322">
    <property type="component" value="Unassembled WGS sequence"/>
</dbReference>
<protein>
    <submittedName>
        <fullName evidence="3">Uncharacterized protein</fullName>
    </submittedName>
</protein>
<dbReference type="AlphaFoldDB" id="A0A1F6BY04"/>
<evidence type="ECO:0000313" key="3">
    <source>
        <dbReference type="EMBL" id="OGG41839.1"/>
    </source>
</evidence>
<keyword evidence="2" id="KW-1133">Transmembrane helix</keyword>
<gene>
    <name evidence="3" type="ORF">A2837_01335</name>
</gene>
<evidence type="ECO:0000256" key="1">
    <source>
        <dbReference type="SAM" id="MobiDB-lite"/>
    </source>
</evidence>
<keyword evidence="2" id="KW-0812">Transmembrane</keyword>
<feature type="region of interest" description="Disordered" evidence="1">
    <location>
        <begin position="38"/>
        <end position="73"/>
    </location>
</feature>
<proteinExistence type="predicted"/>
<name>A0A1F6BY04_9BACT</name>
<feature type="compositionally biased region" description="Acidic residues" evidence="1">
    <location>
        <begin position="50"/>
        <end position="73"/>
    </location>
</feature>
<reference evidence="3 4" key="1">
    <citation type="journal article" date="2016" name="Nat. Commun.">
        <title>Thousands of microbial genomes shed light on interconnected biogeochemical processes in an aquifer system.</title>
        <authorList>
            <person name="Anantharaman K."/>
            <person name="Brown C.T."/>
            <person name="Hug L.A."/>
            <person name="Sharon I."/>
            <person name="Castelle C.J."/>
            <person name="Probst A.J."/>
            <person name="Thomas B.C."/>
            <person name="Singh A."/>
            <person name="Wilkins M.J."/>
            <person name="Karaoz U."/>
            <person name="Brodie E.L."/>
            <person name="Williams K.H."/>
            <person name="Hubbard S.S."/>
            <person name="Banfield J.F."/>
        </authorList>
    </citation>
    <scope>NUCLEOTIDE SEQUENCE [LARGE SCALE GENOMIC DNA]</scope>
</reference>
<feature type="transmembrane region" description="Helical" evidence="2">
    <location>
        <begin position="12"/>
        <end position="31"/>
    </location>
</feature>
<evidence type="ECO:0000313" key="4">
    <source>
        <dbReference type="Proteomes" id="UP000176322"/>
    </source>
</evidence>
<dbReference type="STRING" id="1798475.A2837_01335"/>